<keyword evidence="7 8" id="KW-0472">Membrane</keyword>
<protein>
    <submittedName>
        <fullName evidence="9">AI-2E family transporter</fullName>
    </submittedName>
</protein>
<evidence type="ECO:0000256" key="6">
    <source>
        <dbReference type="ARBA" id="ARBA00022989"/>
    </source>
</evidence>
<evidence type="ECO:0000256" key="2">
    <source>
        <dbReference type="ARBA" id="ARBA00009773"/>
    </source>
</evidence>
<dbReference type="RefSeq" id="WP_067245158.1">
    <property type="nucleotide sequence ID" value="NZ_CP082781.1"/>
</dbReference>
<feature type="transmembrane region" description="Helical" evidence="8">
    <location>
        <begin position="334"/>
        <end position="360"/>
    </location>
</feature>
<dbReference type="Pfam" id="PF01594">
    <property type="entry name" value="AI-2E_transport"/>
    <property type="match status" value="1"/>
</dbReference>
<keyword evidence="3" id="KW-0813">Transport</keyword>
<feature type="transmembrane region" description="Helical" evidence="8">
    <location>
        <begin position="266"/>
        <end position="290"/>
    </location>
</feature>
<evidence type="ECO:0000256" key="7">
    <source>
        <dbReference type="ARBA" id="ARBA00023136"/>
    </source>
</evidence>
<keyword evidence="5 8" id="KW-0812">Transmembrane</keyword>
<feature type="transmembrane region" description="Helical" evidence="8">
    <location>
        <begin position="297"/>
        <end position="314"/>
    </location>
</feature>
<dbReference type="PANTHER" id="PTHR21716">
    <property type="entry name" value="TRANSMEMBRANE PROTEIN"/>
    <property type="match status" value="1"/>
</dbReference>
<evidence type="ECO:0000256" key="5">
    <source>
        <dbReference type="ARBA" id="ARBA00022692"/>
    </source>
</evidence>
<dbReference type="PANTHER" id="PTHR21716:SF53">
    <property type="entry name" value="PERMEASE PERM-RELATED"/>
    <property type="match status" value="1"/>
</dbReference>
<proteinExistence type="inferred from homology"/>
<keyword evidence="4" id="KW-1003">Cell membrane</keyword>
<feature type="transmembrane region" description="Helical" evidence="8">
    <location>
        <begin position="171"/>
        <end position="201"/>
    </location>
</feature>
<accession>A0ABY3RS83</accession>
<comment type="similarity">
    <text evidence="2">Belongs to the autoinducer-2 exporter (AI-2E) (TC 2.A.86) family.</text>
</comment>
<evidence type="ECO:0000313" key="10">
    <source>
        <dbReference type="Proteomes" id="UP001199642"/>
    </source>
</evidence>
<name>A0ABY3RS83_9MICO</name>
<feature type="transmembrane region" description="Helical" evidence="8">
    <location>
        <begin position="94"/>
        <end position="116"/>
    </location>
</feature>
<evidence type="ECO:0000256" key="4">
    <source>
        <dbReference type="ARBA" id="ARBA00022475"/>
    </source>
</evidence>
<organism evidence="9 10">
    <name type="scientific">Microbacterium resistens</name>
    <dbReference type="NCBI Taxonomy" id="156977"/>
    <lineage>
        <taxon>Bacteria</taxon>
        <taxon>Bacillati</taxon>
        <taxon>Actinomycetota</taxon>
        <taxon>Actinomycetes</taxon>
        <taxon>Micrococcales</taxon>
        <taxon>Microbacteriaceae</taxon>
        <taxon>Microbacterium</taxon>
    </lineage>
</organism>
<evidence type="ECO:0000313" key="9">
    <source>
        <dbReference type="EMBL" id="UGS26834.1"/>
    </source>
</evidence>
<dbReference type="Proteomes" id="UP001199642">
    <property type="component" value="Chromosome"/>
</dbReference>
<keyword evidence="6 8" id="KW-1133">Transmembrane helix</keyword>
<dbReference type="InterPro" id="IPR002549">
    <property type="entry name" value="AI-2E-like"/>
</dbReference>
<gene>
    <name evidence="9" type="ORF">K8F61_00945</name>
</gene>
<feature type="transmembrane region" description="Helical" evidence="8">
    <location>
        <begin position="41"/>
        <end position="60"/>
    </location>
</feature>
<evidence type="ECO:0000256" key="3">
    <source>
        <dbReference type="ARBA" id="ARBA00022448"/>
    </source>
</evidence>
<reference evidence="9 10" key="1">
    <citation type="submission" date="2023-01" db="EMBL/GenBank/DDBJ databases">
        <title>Characterization of estradiol degrading bacteria Microbacterium sp. MZT7 and reveal degrading genes through genome analysis.</title>
        <authorList>
            <person name="Hao P."/>
            <person name="Gao Y."/>
        </authorList>
    </citation>
    <scope>NUCLEOTIDE SEQUENCE [LARGE SCALE GENOMIC DNA]</scope>
    <source>
        <strain evidence="9 10">MZT7</strain>
    </source>
</reference>
<keyword evidence="10" id="KW-1185">Reference proteome</keyword>
<feature type="transmembrane region" description="Helical" evidence="8">
    <location>
        <begin position="66"/>
        <end position="87"/>
    </location>
</feature>
<evidence type="ECO:0000256" key="1">
    <source>
        <dbReference type="ARBA" id="ARBA00004651"/>
    </source>
</evidence>
<dbReference type="EMBL" id="CP082781">
    <property type="protein sequence ID" value="UGS26834.1"/>
    <property type="molecule type" value="Genomic_DNA"/>
</dbReference>
<evidence type="ECO:0000256" key="8">
    <source>
        <dbReference type="SAM" id="Phobius"/>
    </source>
</evidence>
<feature type="transmembrane region" description="Helical" evidence="8">
    <location>
        <begin position="241"/>
        <end position="260"/>
    </location>
</feature>
<sequence>MSDRRSNETGRQRLRELLQNRTVSGEVDQGLPSGLRIATAYSWRFLVIAAAAGVLIWLIMLLKLLVIPLMVAILVTALLWPAFAWMLRKRFPRWLAVTVSLVGTLVIVVGLLWLAIWQIRQQWGEVQARTATAVEDLRTFLIEGPFHLSAAQIEAYIDQGMALLQEQGEALWSGALAIGTTFGHVATGAVLALFILICLLADGAGIWRWTLKLFPKAGRPAADAAARNGWATVMNYARTQLLVATIDATGIGLGAFLLGVPLAVPVAVLVFLGSFIPIVGAVVTGALAVFLALVYNGPWIALWMLVVVLGVQQLEGHVLQPILMGSAVKVHPLAVVLVVAGGAMIAGIPGALFAVPLAAFANVAAVTIASGAWRTGADPHGDYIWRTVPAPRRPRSGEAR</sequence>
<comment type="subcellular location">
    <subcellularLocation>
        <location evidence="1">Cell membrane</location>
        <topology evidence="1">Multi-pass membrane protein</topology>
    </subcellularLocation>
</comment>